<dbReference type="Gene3D" id="3.30.70.1490">
    <property type="entry name" value="Cysteine protease Prp"/>
    <property type="match status" value="1"/>
</dbReference>
<dbReference type="PATRIC" id="fig|1069640.6.peg.700"/>
<dbReference type="CDD" id="cd16332">
    <property type="entry name" value="Prp-like"/>
    <property type="match status" value="1"/>
</dbReference>
<comment type="similarity">
    <text evidence="5">Belongs to the Prp family.</text>
</comment>
<evidence type="ECO:0000313" key="8">
    <source>
        <dbReference type="Proteomes" id="UP000033103"/>
    </source>
</evidence>
<dbReference type="SUPFAM" id="SSF118010">
    <property type="entry name" value="TM1457-like"/>
    <property type="match status" value="1"/>
</dbReference>
<dbReference type="GO" id="GO:0042254">
    <property type="term" value="P:ribosome biogenesis"/>
    <property type="evidence" value="ECO:0007669"/>
    <property type="project" value="UniProtKB-KW"/>
</dbReference>
<evidence type="ECO:0000256" key="1">
    <source>
        <dbReference type="ARBA" id="ARBA00022517"/>
    </source>
</evidence>
<keyword evidence="3" id="KW-0378">Hydrolase</keyword>
<dbReference type="HOGENOM" id="CLU_140910_2_2_0"/>
<dbReference type="Proteomes" id="UP000033103">
    <property type="component" value="Chromosome"/>
</dbReference>
<dbReference type="PANTHER" id="PTHR39178">
    <property type="entry name" value="HYPOTHETICAL RIBOSOME-ASSOCIATED PROTEIN"/>
    <property type="match status" value="1"/>
</dbReference>
<evidence type="ECO:0000256" key="6">
    <source>
        <dbReference type="ARBA" id="ARBA00044538"/>
    </source>
</evidence>
<dbReference type="AlphaFoldDB" id="A0A0E3ZB45"/>
<evidence type="ECO:0000256" key="2">
    <source>
        <dbReference type="ARBA" id="ARBA00022670"/>
    </source>
</evidence>
<reference evidence="7 8" key="1">
    <citation type="journal article" date="2012" name="BMC Genomics">
        <title>Genomic sequence analysis and characterization of Sneathia amnii sp. nov.</title>
        <authorList>
            <consortium name="Vaginal Microbiome Consortium (additional members)"/>
            <person name="Harwich M.D.Jr."/>
            <person name="Serrano M.G."/>
            <person name="Fettweis J.M."/>
            <person name="Alves J.M."/>
            <person name="Reimers M.A."/>
            <person name="Buck G.A."/>
            <person name="Jefferson K.K."/>
        </authorList>
    </citation>
    <scope>NUCLEOTIDE SEQUENCE [LARGE SCALE GENOMIC DNA]</scope>
    <source>
        <strain evidence="7 8">SN35</strain>
    </source>
</reference>
<dbReference type="EMBL" id="CP011280">
    <property type="protein sequence ID" value="AKC95592.1"/>
    <property type="molecule type" value="Genomic_DNA"/>
</dbReference>
<gene>
    <name evidence="7" type="ORF">VC03_03550</name>
</gene>
<dbReference type="STRING" id="187101.VC03_03550"/>
<keyword evidence="8" id="KW-1185">Reference proteome</keyword>
<accession>A0A0E3ZB45</accession>
<dbReference type="InterPro" id="IPR007422">
    <property type="entry name" value="Peptidase_Prp"/>
</dbReference>
<protein>
    <recommendedName>
        <fullName evidence="6">Ribosomal processing cysteine protease Prp</fullName>
    </recommendedName>
</protein>
<dbReference type="Pfam" id="PF04327">
    <property type="entry name" value="Peptidase_Prp"/>
    <property type="match status" value="1"/>
</dbReference>
<dbReference type="InterPro" id="IPR036764">
    <property type="entry name" value="Peptidase_Prp_sf"/>
</dbReference>
<dbReference type="RefSeq" id="WP_046328698.1">
    <property type="nucleotide sequence ID" value="NZ_CAUPIC010000002.1"/>
</dbReference>
<keyword evidence="1" id="KW-0690">Ribosome biogenesis</keyword>
<proteinExistence type="inferred from homology"/>
<evidence type="ECO:0000256" key="5">
    <source>
        <dbReference type="ARBA" id="ARBA00044503"/>
    </source>
</evidence>
<keyword evidence="2" id="KW-0645">Protease</keyword>
<dbReference type="KEGG" id="sns:VC03_03550"/>
<name>A0A0E3ZB45_9FUSO</name>
<dbReference type="PANTHER" id="PTHR39178:SF1">
    <property type="entry name" value="RIBOSOMAL-PROCESSING CYSTEINE PROTEASE PRP"/>
    <property type="match status" value="1"/>
</dbReference>
<evidence type="ECO:0000256" key="4">
    <source>
        <dbReference type="ARBA" id="ARBA00022807"/>
    </source>
</evidence>
<dbReference type="GO" id="GO:0006508">
    <property type="term" value="P:proteolysis"/>
    <property type="evidence" value="ECO:0007669"/>
    <property type="project" value="UniProtKB-KW"/>
</dbReference>
<dbReference type="GO" id="GO:0008234">
    <property type="term" value="F:cysteine-type peptidase activity"/>
    <property type="evidence" value="ECO:0007669"/>
    <property type="project" value="UniProtKB-KW"/>
</dbReference>
<evidence type="ECO:0000313" key="7">
    <source>
        <dbReference type="EMBL" id="AKC95592.1"/>
    </source>
</evidence>
<dbReference type="OrthoDB" id="48998at2"/>
<evidence type="ECO:0000256" key="3">
    <source>
        <dbReference type="ARBA" id="ARBA00022801"/>
    </source>
</evidence>
<keyword evidence="4" id="KW-0788">Thiol protease</keyword>
<organism evidence="7 8">
    <name type="scientific">Sneathia vaginalis</name>
    <dbReference type="NCBI Taxonomy" id="187101"/>
    <lineage>
        <taxon>Bacteria</taxon>
        <taxon>Fusobacteriati</taxon>
        <taxon>Fusobacteriota</taxon>
        <taxon>Fusobacteriia</taxon>
        <taxon>Fusobacteriales</taxon>
        <taxon>Leptotrichiaceae</taxon>
        <taxon>Sneathia</taxon>
    </lineage>
</organism>
<sequence length="105" mass="11833">MINVLFKTSNSKILSFEIKGHANLSNLGTDIVCSAVSSTTLMTINGIIEILHLNPKYVIDEGYTLCDLSNTDVDKCQDFLKSYYVFIEELASEYPKNIKFKVMEV</sequence>